<evidence type="ECO:0000313" key="2">
    <source>
        <dbReference type="Proteomes" id="UP000324222"/>
    </source>
</evidence>
<name>A0A5B7EL23_PORTR</name>
<dbReference type="Proteomes" id="UP000324222">
    <property type="component" value="Unassembled WGS sequence"/>
</dbReference>
<comment type="caution">
    <text evidence="1">The sequence shown here is derived from an EMBL/GenBank/DDBJ whole genome shotgun (WGS) entry which is preliminary data.</text>
</comment>
<proteinExistence type="predicted"/>
<dbReference type="EMBL" id="VSRR010002924">
    <property type="protein sequence ID" value="MPC33849.1"/>
    <property type="molecule type" value="Genomic_DNA"/>
</dbReference>
<protein>
    <submittedName>
        <fullName evidence="1">Uncharacterized protein</fullName>
    </submittedName>
</protein>
<accession>A0A5B7EL23</accession>
<reference evidence="1 2" key="1">
    <citation type="submission" date="2019-05" db="EMBL/GenBank/DDBJ databases">
        <title>Another draft genome of Portunus trituberculatus and its Hox gene families provides insights of decapod evolution.</title>
        <authorList>
            <person name="Jeong J.-H."/>
            <person name="Song I."/>
            <person name="Kim S."/>
            <person name="Choi T."/>
            <person name="Kim D."/>
            <person name="Ryu S."/>
            <person name="Kim W."/>
        </authorList>
    </citation>
    <scope>NUCLEOTIDE SEQUENCE [LARGE SCALE GENOMIC DNA]</scope>
    <source>
        <tissue evidence="1">Muscle</tissue>
    </source>
</reference>
<sequence length="76" mass="8640">MWVKNTDERDNPASLACRLSSVGSPGAADHFCSAAHKKFNLRTLGGGRVHVIFSPSFEYLGWIRFHSRLYRLYINL</sequence>
<gene>
    <name evidence="1" type="ORF">E2C01_027216</name>
</gene>
<organism evidence="1 2">
    <name type="scientific">Portunus trituberculatus</name>
    <name type="common">Swimming crab</name>
    <name type="synonym">Neptunus trituberculatus</name>
    <dbReference type="NCBI Taxonomy" id="210409"/>
    <lineage>
        <taxon>Eukaryota</taxon>
        <taxon>Metazoa</taxon>
        <taxon>Ecdysozoa</taxon>
        <taxon>Arthropoda</taxon>
        <taxon>Crustacea</taxon>
        <taxon>Multicrustacea</taxon>
        <taxon>Malacostraca</taxon>
        <taxon>Eumalacostraca</taxon>
        <taxon>Eucarida</taxon>
        <taxon>Decapoda</taxon>
        <taxon>Pleocyemata</taxon>
        <taxon>Brachyura</taxon>
        <taxon>Eubrachyura</taxon>
        <taxon>Portunoidea</taxon>
        <taxon>Portunidae</taxon>
        <taxon>Portuninae</taxon>
        <taxon>Portunus</taxon>
    </lineage>
</organism>
<keyword evidence="2" id="KW-1185">Reference proteome</keyword>
<evidence type="ECO:0000313" key="1">
    <source>
        <dbReference type="EMBL" id="MPC33849.1"/>
    </source>
</evidence>
<dbReference type="AlphaFoldDB" id="A0A5B7EL23"/>